<reference evidence="2 3" key="1">
    <citation type="submission" date="2017-01" db="EMBL/GenBank/DDBJ databases">
        <title>The cable genome- insights into the physiology and evolution of filamentous bacteria capable of sulfide oxidation via long distance electron transfer.</title>
        <authorList>
            <person name="Schreiber L."/>
            <person name="Bjerg J.T."/>
            <person name="Boggild A."/>
            <person name="Van De Vossenberg J."/>
            <person name="Meysman F."/>
            <person name="Nielsen L.P."/>
            <person name="Schramm A."/>
            <person name="Kjeldsen K.U."/>
        </authorList>
    </citation>
    <scope>NUCLEOTIDE SEQUENCE [LARGE SCALE GENOMIC DNA]</scope>
    <source>
        <strain evidence="2">A5</strain>
    </source>
</reference>
<evidence type="ECO:0000313" key="3">
    <source>
        <dbReference type="Proteomes" id="UP000288892"/>
    </source>
</evidence>
<organism evidence="2 3">
    <name type="scientific">Candidatus Electrothrix marina</name>
    <dbReference type="NCBI Taxonomy" id="1859130"/>
    <lineage>
        <taxon>Bacteria</taxon>
        <taxon>Pseudomonadati</taxon>
        <taxon>Thermodesulfobacteriota</taxon>
        <taxon>Desulfobulbia</taxon>
        <taxon>Desulfobulbales</taxon>
        <taxon>Desulfobulbaceae</taxon>
        <taxon>Candidatus Electrothrix</taxon>
    </lineage>
</organism>
<dbReference type="EMBL" id="MTKS01000022">
    <property type="protein sequence ID" value="RWX52288.1"/>
    <property type="molecule type" value="Genomic_DNA"/>
</dbReference>
<dbReference type="Gene3D" id="3.30.2310.20">
    <property type="entry name" value="RelE-like"/>
    <property type="match status" value="1"/>
</dbReference>
<dbReference type="AlphaFoldDB" id="A0A444JH41"/>
<keyword evidence="3" id="KW-1185">Reference proteome</keyword>
<gene>
    <name evidence="2" type="ORF">VU01_102212</name>
</gene>
<proteinExistence type="predicted"/>
<keyword evidence="1" id="KW-1277">Toxin-antitoxin system</keyword>
<accession>A0A444JH41</accession>
<protein>
    <submittedName>
        <fullName evidence="2">ParE toxin of type II toxin-antitoxin system, parDE</fullName>
    </submittedName>
</protein>
<comment type="caution">
    <text evidence="2">The sequence shown here is derived from an EMBL/GenBank/DDBJ whole genome shotgun (WGS) entry which is preliminary data.</text>
</comment>
<evidence type="ECO:0000313" key="2">
    <source>
        <dbReference type="EMBL" id="RWX52288.1"/>
    </source>
</evidence>
<dbReference type="InterPro" id="IPR007712">
    <property type="entry name" value="RelE/ParE_toxin"/>
</dbReference>
<dbReference type="Proteomes" id="UP000288892">
    <property type="component" value="Unassembled WGS sequence"/>
</dbReference>
<sequence>MAVELVFAPEVELDIEDAYQWYEDRRVGLGEEFLSCVEAGIQFICRLPELHAKVTGDWRRVLLRRFPYAIFYEYRKNTLTVYSVFHTSQHPEKWKKRLLQ</sequence>
<evidence type="ECO:0000256" key="1">
    <source>
        <dbReference type="ARBA" id="ARBA00022649"/>
    </source>
</evidence>
<name>A0A444JH41_9BACT</name>
<dbReference type="Pfam" id="PF05016">
    <property type="entry name" value="ParE_toxin"/>
    <property type="match status" value="1"/>
</dbReference>
<dbReference type="InterPro" id="IPR035093">
    <property type="entry name" value="RelE/ParE_toxin_dom_sf"/>
</dbReference>